<evidence type="ECO:0000256" key="1">
    <source>
        <dbReference type="ARBA" id="ARBA00004123"/>
    </source>
</evidence>
<feature type="compositionally biased region" description="Low complexity" evidence="11">
    <location>
        <begin position="17"/>
        <end position="36"/>
    </location>
</feature>
<dbReference type="Pfam" id="PF08209">
    <property type="entry name" value="Sgf11"/>
    <property type="match status" value="1"/>
</dbReference>
<keyword evidence="3" id="KW-0863">Zinc-finger</keyword>
<dbReference type="GO" id="GO:0006325">
    <property type="term" value="P:chromatin organization"/>
    <property type="evidence" value="ECO:0007669"/>
    <property type="project" value="UniProtKB-KW"/>
</dbReference>
<feature type="region of interest" description="Disordered" evidence="11">
    <location>
        <begin position="1"/>
        <end position="36"/>
    </location>
</feature>
<keyword evidence="2" id="KW-0479">Metal-binding</keyword>
<dbReference type="AlphaFoldDB" id="A0A4P9Y3I5"/>
<evidence type="ECO:0000256" key="8">
    <source>
        <dbReference type="ARBA" id="ARBA00023163"/>
    </source>
</evidence>
<keyword evidence="4" id="KW-0862">Zinc</keyword>
<keyword evidence="5" id="KW-0156">Chromatin regulator</keyword>
<keyword evidence="7 10" id="KW-0010">Activator</keyword>
<evidence type="ECO:0000256" key="11">
    <source>
        <dbReference type="SAM" id="MobiDB-lite"/>
    </source>
</evidence>
<dbReference type="Gene3D" id="3.30.160.60">
    <property type="entry name" value="Classic Zinc Finger"/>
    <property type="match status" value="1"/>
</dbReference>
<dbReference type="GO" id="GO:0005634">
    <property type="term" value="C:nucleus"/>
    <property type="evidence" value="ECO:0007669"/>
    <property type="project" value="UniProtKB-SubCell"/>
</dbReference>
<protein>
    <recommendedName>
        <fullName evidence="10">SAGA-associated factor 11</fullName>
    </recommendedName>
</protein>
<reference evidence="13" key="1">
    <citation type="journal article" date="2018" name="Nat. Microbiol.">
        <title>Leveraging single-cell genomics to expand the fungal tree of life.</title>
        <authorList>
            <person name="Ahrendt S.R."/>
            <person name="Quandt C.A."/>
            <person name="Ciobanu D."/>
            <person name="Clum A."/>
            <person name="Salamov A."/>
            <person name="Andreopoulos B."/>
            <person name="Cheng J.F."/>
            <person name="Woyke T."/>
            <person name="Pelin A."/>
            <person name="Henrissat B."/>
            <person name="Reynolds N.K."/>
            <person name="Benny G.L."/>
            <person name="Smith M.E."/>
            <person name="James T.Y."/>
            <person name="Grigoriev I.V."/>
        </authorList>
    </citation>
    <scope>NUCLEOTIDE SEQUENCE [LARGE SCALE GENOMIC DNA]</scope>
</reference>
<evidence type="ECO:0000256" key="10">
    <source>
        <dbReference type="RuleBase" id="RU261113"/>
    </source>
</evidence>
<evidence type="ECO:0000256" key="3">
    <source>
        <dbReference type="ARBA" id="ARBA00022771"/>
    </source>
</evidence>
<evidence type="ECO:0000256" key="4">
    <source>
        <dbReference type="ARBA" id="ARBA00022833"/>
    </source>
</evidence>
<keyword evidence="9" id="KW-0539">Nucleus</keyword>
<dbReference type="Proteomes" id="UP000267251">
    <property type="component" value="Unassembled WGS sequence"/>
</dbReference>
<evidence type="ECO:0000256" key="9">
    <source>
        <dbReference type="ARBA" id="ARBA00023242"/>
    </source>
</evidence>
<feature type="region of interest" description="Disordered" evidence="11">
    <location>
        <begin position="104"/>
        <end position="141"/>
    </location>
</feature>
<keyword evidence="8" id="KW-0804">Transcription</keyword>
<feature type="compositionally biased region" description="Polar residues" evidence="11">
    <location>
        <begin position="200"/>
        <end position="209"/>
    </location>
</feature>
<feature type="region of interest" description="Disordered" evidence="11">
    <location>
        <begin position="170"/>
        <end position="265"/>
    </location>
</feature>
<evidence type="ECO:0000256" key="5">
    <source>
        <dbReference type="ARBA" id="ARBA00022853"/>
    </source>
</evidence>
<evidence type="ECO:0000313" key="12">
    <source>
        <dbReference type="EMBL" id="RKP13202.1"/>
    </source>
</evidence>
<dbReference type="GO" id="GO:0070461">
    <property type="term" value="C:SAGA-type complex"/>
    <property type="evidence" value="ECO:0007669"/>
    <property type="project" value="UniProtKB-ARBA"/>
</dbReference>
<feature type="compositionally biased region" description="Low complexity" evidence="11">
    <location>
        <begin position="170"/>
        <end position="191"/>
    </location>
</feature>
<evidence type="ECO:0000256" key="2">
    <source>
        <dbReference type="ARBA" id="ARBA00022723"/>
    </source>
</evidence>
<comment type="similarity">
    <text evidence="10">Belongs to the SGF11 family.</text>
</comment>
<dbReference type="EMBL" id="KZ988083">
    <property type="protein sequence ID" value="RKP13202.1"/>
    <property type="molecule type" value="Genomic_DNA"/>
</dbReference>
<keyword evidence="6" id="KW-0805">Transcription regulation</keyword>
<feature type="compositionally biased region" description="Low complexity" evidence="11">
    <location>
        <begin position="107"/>
        <end position="139"/>
    </location>
</feature>
<evidence type="ECO:0000256" key="6">
    <source>
        <dbReference type="ARBA" id="ARBA00023015"/>
    </source>
</evidence>
<dbReference type="GO" id="GO:0008270">
    <property type="term" value="F:zinc ion binding"/>
    <property type="evidence" value="ECO:0007669"/>
    <property type="project" value="UniProtKB-KW"/>
</dbReference>
<comment type="subcellular location">
    <subcellularLocation>
        <location evidence="1 10">Nucleus</location>
    </subcellularLocation>
</comment>
<dbReference type="InterPro" id="IPR013246">
    <property type="entry name" value="SAGA_su_Sgf11"/>
</dbReference>
<sequence>MPPSDFPVLEKATGALSSPMPSVPVSTSTPKSPSPSRMALLLMEDLVEELLLDQAHACHLIDDSSPPPLATESVINMVGHVSPNIPPSILLIIYAPPPPPRRLVMVSSNTGSTPSSTHTSPSLPSPSPSSSSMSSNASSMANQPIPCLNCDRSVASPRWAAHLEKCLGLSSGRTGSSRSVVRRAAQVQRDAGSFDRGGRTPTSSRSPSLGPSHPSVKRVRHTDGDLSGDFSDSDGESPIKKGRTSPSPSHPHRSRPSQLSSFQED</sequence>
<name>A0A4P9Y3I5_9FUNG</name>
<gene>
    <name evidence="12" type="ORF">BJ684DRAFT_16379</name>
</gene>
<organism evidence="12 13">
    <name type="scientific">Piptocephalis cylindrospora</name>
    <dbReference type="NCBI Taxonomy" id="1907219"/>
    <lineage>
        <taxon>Eukaryota</taxon>
        <taxon>Fungi</taxon>
        <taxon>Fungi incertae sedis</taxon>
        <taxon>Zoopagomycota</taxon>
        <taxon>Zoopagomycotina</taxon>
        <taxon>Zoopagomycetes</taxon>
        <taxon>Zoopagales</taxon>
        <taxon>Piptocephalidaceae</taxon>
        <taxon>Piptocephalis</taxon>
    </lineage>
</organism>
<evidence type="ECO:0000313" key="13">
    <source>
        <dbReference type="Proteomes" id="UP000267251"/>
    </source>
</evidence>
<dbReference type="OrthoDB" id="21557at2759"/>
<evidence type="ECO:0000256" key="7">
    <source>
        <dbReference type="ARBA" id="ARBA00023159"/>
    </source>
</evidence>
<accession>A0A4P9Y3I5</accession>
<proteinExistence type="inferred from homology"/>
<keyword evidence="13" id="KW-1185">Reference proteome</keyword>